<evidence type="ECO:0000313" key="3">
    <source>
        <dbReference type="Proteomes" id="UP000189229"/>
    </source>
</evidence>
<dbReference type="Proteomes" id="UP000189229">
    <property type="component" value="Unassembled WGS sequence"/>
</dbReference>
<reference evidence="2 3" key="1">
    <citation type="submission" date="2017-02" db="EMBL/GenBank/DDBJ databases">
        <title>Complete genome sequences of Mycobacterium kansasii strains isolated from rhesus macaques.</title>
        <authorList>
            <person name="Panda A."/>
            <person name="Nagaraj S."/>
            <person name="Zhao X."/>
            <person name="Tettelin H."/>
            <person name="Detolla L.J."/>
        </authorList>
    </citation>
    <scope>NUCLEOTIDE SEQUENCE [LARGE SCALE GENOMIC DNA]</scope>
    <source>
        <strain evidence="2 3">11-3813</strain>
    </source>
</reference>
<comment type="caution">
    <text evidence="2">The sequence shown here is derived from an EMBL/GenBank/DDBJ whole genome shotgun (WGS) entry which is preliminary data.</text>
</comment>
<gene>
    <name evidence="2" type="ORF">BZL30_5639</name>
</gene>
<dbReference type="AlphaFoldDB" id="A0A1V3WYK9"/>
<organism evidence="2 3">
    <name type="scientific">Mycobacterium kansasii</name>
    <dbReference type="NCBI Taxonomy" id="1768"/>
    <lineage>
        <taxon>Bacteria</taxon>
        <taxon>Bacillati</taxon>
        <taxon>Actinomycetota</taxon>
        <taxon>Actinomycetes</taxon>
        <taxon>Mycobacteriales</taxon>
        <taxon>Mycobacteriaceae</taxon>
        <taxon>Mycobacterium</taxon>
    </lineage>
</organism>
<protein>
    <submittedName>
        <fullName evidence="2">Uncharacterized protein</fullName>
    </submittedName>
</protein>
<name>A0A1V3WYK9_MYCKA</name>
<accession>A0A1V3WYK9</accession>
<sequence>MLAHGIQRPGPTAKNSRSSDRKRWCASGGSGADVSSAIPGVASHLREKERYFLTVIQSRRPGLETLSRRHRPARHLPPSSGQISKFA</sequence>
<feature type="region of interest" description="Disordered" evidence="1">
    <location>
        <begin position="1"/>
        <end position="37"/>
    </location>
</feature>
<feature type="region of interest" description="Disordered" evidence="1">
    <location>
        <begin position="62"/>
        <end position="87"/>
    </location>
</feature>
<dbReference type="EMBL" id="MVBM01000005">
    <property type="protein sequence ID" value="OOK71987.1"/>
    <property type="molecule type" value="Genomic_DNA"/>
</dbReference>
<evidence type="ECO:0000256" key="1">
    <source>
        <dbReference type="SAM" id="MobiDB-lite"/>
    </source>
</evidence>
<proteinExistence type="predicted"/>
<evidence type="ECO:0000313" key="2">
    <source>
        <dbReference type="EMBL" id="OOK71987.1"/>
    </source>
</evidence>